<gene>
    <name evidence="1" type="ORF">J5Y03_12385</name>
</gene>
<dbReference type="AlphaFoldDB" id="A0A940NQL0"/>
<name>A0A940NQL0_9BACI</name>
<dbReference type="Pfam" id="PF06304">
    <property type="entry name" value="DUF1048"/>
    <property type="match status" value="1"/>
</dbReference>
<dbReference type="Gene3D" id="1.10.1900.10">
    <property type="entry name" value="c-terminal domain of poly(a) binding protein"/>
    <property type="match status" value="1"/>
</dbReference>
<accession>A0A940NQL0</accession>
<organism evidence="1 2">
    <name type="scientific">Gottfriedia endophytica</name>
    <dbReference type="NCBI Taxonomy" id="2820819"/>
    <lineage>
        <taxon>Bacteria</taxon>
        <taxon>Bacillati</taxon>
        <taxon>Bacillota</taxon>
        <taxon>Bacilli</taxon>
        <taxon>Bacillales</taxon>
        <taxon>Bacillaceae</taxon>
        <taxon>Gottfriedia</taxon>
    </lineage>
</organism>
<comment type="caution">
    <text evidence="1">The sequence shown here is derived from an EMBL/GenBank/DDBJ whole genome shotgun (WGS) entry which is preliminary data.</text>
</comment>
<dbReference type="Proteomes" id="UP000682134">
    <property type="component" value="Unassembled WGS sequence"/>
</dbReference>
<sequence>MLDFLKKMVGDKKEYKAMMERVEKFPEDYQFVYKKIQGYMWNFAAGNGYDMLQIQYELIDLFEAGAADGKQVLEITGEDVASFCDELLENAKTYTANWSKNLNESILKELGGKKDE</sequence>
<dbReference type="InterPro" id="IPR008316">
    <property type="entry name" value="UCP029876"/>
</dbReference>
<dbReference type="PIRSF" id="PIRSF029876">
    <property type="entry name" value="UCP029876"/>
    <property type="match status" value="1"/>
</dbReference>
<proteinExistence type="predicted"/>
<evidence type="ECO:0000313" key="1">
    <source>
        <dbReference type="EMBL" id="MBP0725970.1"/>
    </source>
</evidence>
<protein>
    <submittedName>
        <fullName evidence="1">DUF1048 domain-containing protein</fullName>
    </submittedName>
</protein>
<dbReference type="RefSeq" id="WP_209406083.1">
    <property type="nucleotide sequence ID" value="NZ_JAGIYQ010000007.1"/>
</dbReference>
<dbReference type="SUPFAM" id="SSF158560">
    <property type="entry name" value="BH3980-like"/>
    <property type="match status" value="1"/>
</dbReference>
<keyword evidence="2" id="KW-1185">Reference proteome</keyword>
<dbReference type="EMBL" id="JAGIYQ010000007">
    <property type="protein sequence ID" value="MBP0725970.1"/>
    <property type="molecule type" value="Genomic_DNA"/>
</dbReference>
<evidence type="ECO:0000313" key="2">
    <source>
        <dbReference type="Proteomes" id="UP000682134"/>
    </source>
</evidence>
<reference evidence="1" key="1">
    <citation type="submission" date="2021-04" db="EMBL/GenBank/DDBJ databases">
        <title>Genome seq and assembly of Bacillus sp.</title>
        <authorList>
            <person name="Chhetri G."/>
        </authorList>
    </citation>
    <scope>NUCLEOTIDE SEQUENCE</scope>
    <source>
        <strain evidence="1">RG28</strain>
    </source>
</reference>